<reference evidence="6 7" key="1">
    <citation type="journal article" date="2014" name="Genome Biol. Evol.">
        <title>Acetic acid bacteria genomes reveal functional traits for adaptation to life in insect guts.</title>
        <authorList>
            <person name="Chouaia B."/>
            <person name="Gaiarsa S."/>
            <person name="Crotti E."/>
            <person name="Comandatore F."/>
            <person name="Degli Esposti M."/>
            <person name="Ricci I."/>
            <person name="Alma A."/>
            <person name="Favia G."/>
            <person name="Bandi C."/>
            <person name="Daffonchio D."/>
        </authorList>
    </citation>
    <scope>NUCLEOTIDE SEQUENCE [LARGE SCALE GENOMIC DNA]</scope>
    <source>
        <strain evidence="6 7">SF2.1</strain>
    </source>
</reference>
<dbReference type="Proteomes" id="UP000027583">
    <property type="component" value="Unassembled WGS sequence"/>
</dbReference>
<sequence length="309" mass="33751">MSPKPSGDPFSGIRIFIATVQEGSFAKAATRLGLTKSAIGKSLQRLETRLNTELFYRSSRGVSLTGDGEIFYNRCKVAHDELEQGEMELLIKTCGPTGTVRIDMPASYGRNVVMPILIDQMNTHPGLRIIATFNDRIIDPLQGSSHLTLRFGLIRDTHDLVARRMTTQALILCASPSYLANYGMPATIADLDRHRCLVGFSDHASPRWAVRTENGTRGYYSPLANHQIGDGDAILQAALAGCGLCQLPEFMVNQAIAAGTLVPLLPALSLTIPVNLIWPATCRLPSRVRHVIDVLKATLPERKTSQICS</sequence>
<protein>
    <submittedName>
        <fullName evidence="6">LysR family transcription regulatory protein</fullName>
    </submittedName>
</protein>
<dbReference type="EMBL" id="CBLX010000008">
    <property type="protein sequence ID" value="CDG39067.1"/>
    <property type="molecule type" value="Genomic_DNA"/>
</dbReference>
<dbReference type="SUPFAM" id="SSF46785">
    <property type="entry name" value="Winged helix' DNA-binding domain"/>
    <property type="match status" value="1"/>
</dbReference>
<dbReference type="eggNOG" id="COG0583">
    <property type="taxonomic scope" value="Bacteria"/>
</dbReference>
<evidence type="ECO:0000313" key="7">
    <source>
        <dbReference type="Proteomes" id="UP000027583"/>
    </source>
</evidence>
<dbReference type="InterPro" id="IPR036390">
    <property type="entry name" value="WH_DNA-bd_sf"/>
</dbReference>
<dbReference type="InterPro" id="IPR036388">
    <property type="entry name" value="WH-like_DNA-bd_sf"/>
</dbReference>
<dbReference type="GeneID" id="78227652"/>
<comment type="caution">
    <text evidence="6">The sequence shown here is derived from an EMBL/GenBank/DDBJ whole genome shotgun (WGS) entry which is preliminary data.</text>
</comment>
<gene>
    <name evidence="6" type="ORF">ASAP_1022</name>
</gene>
<proteinExistence type="inferred from homology"/>
<evidence type="ECO:0000256" key="2">
    <source>
        <dbReference type="ARBA" id="ARBA00023015"/>
    </source>
</evidence>
<dbReference type="InterPro" id="IPR058163">
    <property type="entry name" value="LysR-type_TF_proteobact-type"/>
</dbReference>
<dbReference type="PRINTS" id="PR00039">
    <property type="entry name" value="HTHLYSR"/>
</dbReference>
<dbReference type="PROSITE" id="PS50931">
    <property type="entry name" value="HTH_LYSR"/>
    <property type="match status" value="1"/>
</dbReference>
<organism evidence="6 7">
    <name type="scientific">Asaia bogorensis</name>
    <dbReference type="NCBI Taxonomy" id="91915"/>
    <lineage>
        <taxon>Bacteria</taxon>
        <taxon>Pseudomonadati</taxon>
        <taxon>Pseudomonadota</taxon>
        <taxon>Alphaproteobacteria</taxon>
        <taxon>Acetobacterales</taxon>
        <taxon>Acetobacteraceae</taxon>
        <taxon>Asaia</taxon>
    </lineage>
</organism>
<dbReference type="InterPro" id="IPR000847">
    <property type="entry name" value="LysR_HTH_N"/>
</dbReference>
<keyword evidence="4" id="KW-0804">Transcription</keyword>
<reference evidence="6 7" key="2">
    <citation type="journal article" date="2014" name="PLoS ONE">
        <title>Evolution of mitochondria reconstructed from the energy metabolism of living bacteria.</title>
        <authorList>
            <person name="Degli Esposti M."/>
            <person name="Chouaia B."/>
            <person name="Comandatore F."/>
            <person name="Crotti E."/>
            <person name="Sassera D."/>
            <person name="Lievens P.M."/>
            <person name="Daffonchio D."/>
            <person name="Bandi C."/>
        </authorList>
    </citation>
    <scope>NUCLEOTIDE SEQUENCE [LARGE SCALE GENOMIC DNA]</scope>
    <source>
        <strain evidence="6 7">SF2.1</strain>
    </source>
</reference>
<dbReference type="PANTHER" id="PTHR30537">
    <property type="entry name" value="HTH-TYPE TRANSCRIPTIONAL REGULATOR"/>
    <property type="match status" value="1"/>
</dbReference>
<dbReference type="Gene3D" id="1.10.10.10">
    <property type="entry name" value="Winged helix-like DNA-binding domain superfamily/Winged helix DNA-binding domain"/>
    <property type="match status" value="1"/>
</dbReference>
<comment type="similarity">
    <text evidence="1">Belongs to the LysR transcriptional regulatory family.</text>
</comment>
<keyword evidence="3" id="KW-0238">DNA-binding</keyword>
<dbReference type="InterPro" id="IPR005119">
    <property type="entry name" value="LysR_subst-bd"/>
</dbReference>
<feature type="domain" description="HTH lysR-type" evidence="5">
    <location>
        <begin position="8"/>
        <end position="65"/>
    </location>
</feature>
<name>A0A060QJT2_9PROT</name>
<dbReference type="FunFam" id="1.10.10.10:FF:000001">
    <property type="entry name" value="LysR family transcriptional regulator"/>
    <property type="match status" value="1"/>
</dbReference>
<dbReference type="RefSeq" id="WP_023979886.1">
    <property type="nucleotide sequence ID" value="NZ_CBLX010000008.1"/>
</dbReference>
<dbReference type="Pfam" id="PF03466">
    <property type="entry name" value="LysR_substrate"/>
    <property type="match status" value="1"/>
</dbReference>
<evidence type="ECO:0000256" key="1">
    <source>
        <dbReference type="ARBA" id="ARBA00009437"/>
    </source>
</evidence>
<dbReference type="SUPFAM" id="SSF53850">
    <property type="entry name" value="Periplasmic binding protein-like II"/>
    <property type="match status" value="1"/>
</dbReference>
<dbReference type="Gene3D" id="3.40.190.290">
    <property type="match status" value="1"/>
</dbReference>
<dbReference type="Pfam" id="PF00126">
    <property type="entry name" value="HTH_1"/>
    <property type="match status" value="1"/>
</dbReference>
<accession>A0A060QJT2</accession>
<evidence type="ECO:0000259" key="5">
    <source>
        <dbReference type="PROSITE" id="PS50931"/>
    </source>
</evidence>
<dbReference type="GO" id="GO:0003700">
    <property type="term" value="F:DNA-binding transcription factor activity"/>
    <property type="evidence" value="ECO:0007669"/>
    <property type="project" value="InterPro"/>
</dbReference>
<dbReference type="PANTHER" id="PTHR30537:SF5">
    <property type="entry name" value="HTH-TYPE TRANSCRIPTIONAL ACTIVATOR TTDR-RELATED"/>
    <property type="match status" value="1"/>
</dbReference>
<dbReference type="AlphaFoldDB" id="A0A060QJT2"/>
<evidence type="ECO:0000313" key="6">
    <source>
        <dbReference type="EMBL" id="CDG39067.1"/>
    </source>
</evidence>
<dbReference type="GO" id="GO:0003677">
    <property type="term" value="F:DNA binding"/>
    <property type="evidence" value="ECO:0007669"/>
    <property type="project" value="UniProtKB-KW"/>
</dbReference>
<evidence type="ECO:0000256" key="4">
    <source>
        <dbReference type="ARBA" id="ARBA00023163"/>
    </source>
</evidence>
<keyword evidence="2" id="KW-0805">Transcription regulation</keyword>
<evidence type="ECO:0000256" key="3">
    <source>
        <dbReference type="ARBA" id="ARBA00023125"/>
    </source>
</evidence>